<dbReference type="Pfam" id="PF01326">
    <property type="entry name" value="PPDK_N"/>
    <property type="match status" value="1"/>
</dbReference>
<dbReference type="GO" id="GO:0008986">
    <property type="term" value="F:pyruvate, water dikinase activity"/>
    <property type="evidence" value="ECO:0007669"/>
    <property type="project" value="UniProtKB-EC"/>
</dbReference>
<organism evidence="4 5">
    <name type="scientific">Vibrio mangrovi</name>
    <dbReference type="NCBI Taxonomy" id="474394"/>
    <lineage>
        <taxon>Bacteria</taxon>
        <taxon>Pseudomonadati</taxon>
        <taxon>Pseudomonadota</taxon>
        <taxon>Gammaproteobacteria</taxon>
        <taxon>Vibrionales</taxon>
        <taxon>Vibrionaceae</taxon>
        <taxon>Vibrio</taxon>
    </lineage>
</organism>
<dbReference type="InterPro" id="IPR002192">
    <property type="entry name" value="PPDK_AMP/ATP-bd"/>
</dbReference>
<reference evidence="3 6" key="2">
    <citation type="submission" date="2023-11" db="EMBL/GenBank/DDBJ databases">
        <title>Plant-associative lifestyle of Vibrio porteresiae and its evolutionary dynamics.</title>
        <authorList>
            <person name="Rameshkumar N."/>
            <person name="Kirti K."/>
        </authorList>
    </citation>
    <scope>NUCLEOTIDE SEQUENCE [LARGE SCALE GENOMIC DNA]</scope>
    <source>
        <strain evidence="3 6">MSSRF38</strain>
    </source>
</reference>
<dbReference type="EMBL" id="FXXI01000001">
    <property type="protein sequence ID" value="SMR99009.1"/>
    <property type="molecule type" value="Genomic_DNA"/>
</dbReference>
<sequence length="888" mass="99951">MTQYIIDTKNIAAHADAPLGGKAANLFRLQTNGIEVPEFICVSAQAFTQSTAQAETQIKQLLDSCDYSSLSSLTQVSKAIKSLILSCELSPELTAQLEQSLSSLNSWDRFSVRSSAVNEDGTQSSFAGQLGTWLNVSRDQIIDKIKACWASAYEPGVLTYMHKRKDIQHDSNPVAVVIQRMIDAESAGVMFQADPQNGIDKLAIAAGYGLGEGIVGDKVESDLYLYHKPTKEWQLNINTKHRKIIYHPETGTQEAAVEVHQQEQPVLTESQRHELLQASDNIARIYDTYQDIEWAFDQNGQLYILQSRPITTIPFGEERIFDNCNIVESYPGVISPMTFSIVRLDYYHCMRGALLALGIPTSVIDSRDEVLRNLVGYINGRAYYNIGNWYRVFLTFPYAQKRLIQYFEQMVGTDGSFSESLNDTPLTPTERLQSAIMFPVRFLYHSLRHNKLIKNYFSVTHKIQKDFEAIDLAATSADELIGALHDFVQRFTRAMSAPLTNDFYAMLFMAVTREAFAATKIPDSENLLNRLLANQAIESTKPVESINQLINIVRHNDNLKSYLQTVQKQPDLNQPEQLTQALHQQGFSQFASLLKTHIDRYGHRSPKELIMEAKTFRESPFLLLNILLQSASQETPEPIRQEDAEQALNHHLKHTRHSRLLKWLLKKTRQSIAHREATRLDRGLHFSFFRTLLHHIGERLVSDNVIAESDDIYYLTVSELNDFRQGCGVTDDLKSIVAMRKQQTQQWLQKTQEGKVYTRGCVYANTIPDIRLNLQSDLSSLQGVGCSDGLIHSTARIIKDPSQDTDIKGKIMVSETTDPGWVFLMTLSAGLISERGSLLSHTAIIGRELGIPTIVGVKNATQYIADGSEISMNGKTGEIHLQASKKVA</sequence>
<dbReference type="Gene3D" id="3.30.1490.20">
    <property type="entry name" value="ATP-grasp fold, A domain"/>
    <property type="match status" value="1"/>
</dbReference>
<dbReference type="Pfam" id="PF00391">
    <property type="entry name" value="PEP-utilizers"/>
    <property type="match status" value="1"/>
</dbReference>
<dbReference type="OrthoDB" id="9765468at2"/>
<dbReference type="SUPFAM" id="SSF56059">
    <property type="entry name" value="Glutathione synthetase ATP-binding domain-like"/>
    <property type="match status" value="1"/>
</dbReference>
<feature type="domain" description="Pyruvate phosphate dikinase AMP/ATP-binding" evidence="2">
    <location>
        <begin position="19"/>
        <end position="315"/>
    </location>
</feature>
<dbReference type="InterPro" id="IPR036637">
    <property type="entry name" value="Phosphohistidine_dom_sf"/>
</dbReference>
<name>A0A1Y6IMV8_9VIBR</name>
<dbReference type="AlphaFoldDB" id="A0A1Y6IMV8"/>
<dbReference type="PANTHER" id="PTHR43615">
    <property type="entry name" value="PHOSPHOENOLPYRUVATE SYNTHASE-RELATED"/>
    <property type="match status" value="1"/>
</dbReference>
<accession>A0A1Y6IMV8</accession>
<evidence type="ECO:0000313" key="6">
    <source>
        <dbReference type="Proteomes" id="UP001283366"/>
    </source>
</evidence>
<dbReference type="SUPFAM" id="SSF52009">
    <property type="entry name" value="Phosphohistidine domain"/>
    <property type="match status" value="1"/>
</dbReference>
<evidence type="ECO:0000259" key="2">
    <source>
        <dbReference type="Pfam" id="PF01326"/>
    </source>
</evidence>
<dbReference type="GO" id="GO:0005524">
    <property type="term" value="F:ATP binding"/>
    <property type="evidence" value="ECO:0007669"/>
    <property type="project" value="InterPro"/>
</dbReference>
<proteinExistence type="predicted"/>
<dbReference type="PANTHER" id="PTHR43615:SF1">
    <property type="entry name" value="PPDK_N DOMAIN-CONTAINING PROTEIN"/>
    <property type="match status" value="1"/>
</dbReference>
<dbReference type="InterPro" id="IPR051549">
    <property type="entry name" value="PEP_Utilizing_Enz"/>
</dbReference>
<dbReference type="Proteomes" id="UP000196125">
    <property type="component" value="Unassembled WGS sequence"/>
</dbReference>
<evidence type="ECO:0000313" key="4">
    <source>
        <dbReference type="EMBL" id="SMR99009.1"/>
    </source>
</evidence>
<keyword evidence="4" id="KW-0808">Transferase</keyword>
<dbReference type="Gene3D" id="3.30.470.20">
    <property type="entry name" value="ATP-grasp fold, B domain"/>
    <property type="match status" value="1"/>
</dbReference>
<dbReference type="Proteomes" id="UP001283366">
    <property type="component" value="Unassembled WGS sequence"/>
</dbReference>
<protein>
    <submittedName>
        <fullName evidence="3">PEP/pyruvate-binding domain-containing protein</fullName>
    </submittedName>
    <submittedName>
        <fullName evidence="4">Phosphoenolpyruvate synthase</fullName>
        <ecNumber evidence="4">2.7.9.2</ecNumber>
    </submittedName>
</protein>
<dbReference type="RefSeq" id="WP_087479081.1">
    <property type="nucleotide sequence ID" value="NZ_AP024883.1"/>
</dbReference>
<evidence type="ECO:0000313" key="5">
    <source>
        <dbReference type="Proteomes" id="UP000196125"/>
    </source>
</evidence>
<dbReference type="EC" id="2.7.9.2" evidence="4"/>
<evidence type="ECO:0000259" key="1">
    <source>
        <dbReference type="Pfam" id="PF00391"/>
    </source>
</evidence>
<dbReference type="Gene3D" id="3.50.30.10">
    <property type="entry name" value="Phosphohistidine domain"/>
    <property type="match status" value="1"/>
</dbReference>
<keyword evidence="4" id="KW-0670">Pyruvate</keyword>
<keyword evidence="6" id="KW-1185">Reference proteome</keyword>
<dbReference type="InterPro" id="IPR008279">
    <property type="entry name" value="PEP-util_enz_mobile_dom"/>
</dbReference>
<dbReference type="InterPro" id="IPR013815">
    <property type="entry name" value="ATP_grasp_subdomain_1"/>
</dbReference>
<dbReference type="EMBL" id="JAWRCO010000001">
    <property type="protein sequence ID" value="MDW6004194.1"/>
    <property type="molecule type" value="Genomic_DNA"/>
</dbReference>
<evidence type="ECO:0000313" key="3">
    <source>
        <dbReference type="EMBL" id="MDW6004194.1"/>
    </source>
</evidence>
<feature type="domain" description="PEP-utilising enzyme mobile" evidence="1">
    <location>
        <begin position="808"/>
        <end position="877"/>
    </location>
</feature>
<gene>
    <name evidence="4" type="primary">ppsA_2</name>
    <name evidence="3" type="ORF">SBX37_15140</name>
    <name evidence="4" type="ORF">VIM7927_00231</name>
</gene>
<reference evidence="4 5" key="1">
    <citation type="submission" date="2017-05" db="EMBL/GenBank/DDBJ databases">
        <authorList>
            <person name="Song R."/>
            <person name="Chenine A.L."/>
            <person name="Ruprecht R.M."/>
        </authorList>
    </citation>
    <scope>NUCLEOTIDE SEQUENCE [LARGE SCALE GENOMIC DNA]</scope>
    <source>
        <strain evidence="4 5">CECT 7927</strain>
    </source>
</reference>